<protein>
    <submittedName>
        <fullName evidence="2">3-oxoacyl-ACP reductase</fullName>
    </submittedName>
</protein>
<comment type="caution">
    <text evidence="2">The sequence shown here is derived from an EMBL/GenBank/DDBJ whole genome shotgun (WGS) entry which is preliminary data.</text>
</comment>
<dbReference type="Gene3D" id="3.40.50.1820">
    <property type="entry name" value="alpha/beta hydrolase"/>
    <property type="match status" value="1"/>
</dbReference>
<dbReference type="AlphaFoldDB" id="A0A3C1KL82"/>
<proteinExistence type="predicted"/>
<dbReference type="InterPro" id="IPR029058">
    <property type="entry name" value="AB_hydrolase_fold"/>
</dbReference>
<reference evidence="2 3" key="1">
    <citation type="journal article" date="2018" name="Nat. Biotechnol.">
        <title>A standardized bacterial taxonomy based on genome phylogeny substantially revises the tree of life.</title>
        <authorList>
            <person name="Parks D.H."/>
            <person name="Chuvochina M."/>
            <person name="Waite D.W."/>
            <person name="Rinke C."/>
            <person name="Skarshewski A."/>
            <person name="Chaumeil P.A."/>
            <person name="Hugenholtz P."/>
        </authorList>
    </citation>
    <scope>NUCLEOTIDE SEQUENCE [LARGE SCALE GENOMIC DNA]</scope>
    <source>
        <strain evidence="2">UBA9158</strain>
    </source>
</reference>
<organism evidence="2 3">
    <name type="scientific">Haliea salexigens</name>
    <dbReference type="NCBI Taxonomy" id="287487"/>
    <lineage>
        <taxon>Bacteria</taxon>
        <taxon>Pseudomonadati</taxon>
        <taxon>Pseudomonadota</taxon>
        <taxon>Gammaproteobacteria</taxon>
        <taxon>Cellvibrionales</taxon>
        <taxon>Halieaceae</taxon>
        <taxon>Haliea</taxon>
    </lineage>
</organism>
<dbReference type="PANTHER" id="PTHR43689:SF8">
    <property type="entry name" value="ALPHA_BETA-HYDROLASES SUPERFAMILY PROTEIN"/>
    <property type="match status" value="1"/>
</dbReference>
<evidence type="ECO:0000313" key="3">
    <source>
        <dbReference type="Proteomes" id="UP000259273"/>
    </source>
</evidence>
<dbReference type="InterPro" id="IPR000073">
    <property type="entry name" value="AB_hydrolase_1"/>
</dbReference>
<dbReference type="Proteomes" id="UP000259273">
    <property type="component" value="Unassembled WGS sequence"/>
</dbReference>
<dbReference type="PRINTS" id="PR00111">
    <property type="entry name" value="ABHYDROLASE"/>
</dbReference>
<dbReference type="PRINTS" id="PR00412">
    <property type="entry name" value="EPOXHYDRLASE"/>
</dbReference>
<feature type="domain" description="AB hydrolase-1" evidence="1">
    <location>
        <begin position="1"/>
        <end position="232"/>
    </location>
</feature>
<accession>A0A3C1KL82</accession>
<sequence>VVVFLHGSGPGASGYSNFKGNYPALVEAGYRCIVPDHIGYGFSDKPDDVDHTLDFFVECIKQTLDSAGVERCTVVGNSLGGAVALGMALQHPALVEKLILMAPGGLSELHEYQQMPGMQKVFKVFGSGEPVTHEVMKDLFATGLMYDPRHATDELVEERMQIMQIMNGHVMASMKIPVLTARLPEIQCPVLGFWGMDEKMMPENGILAMAKNLKHMRMILVSECGHWVMVEHEDLFNRECVDFLRHG</sequence>
<evidence type="ECO:0000259" key="1">
    <source>
        <dbReference type="Pfam" id="PF00561"/>
    </source>
</evidence>
<gene>
    <name evidence="2" type="ORF">DCP75_07090</name>
</gene>
<dbReference type="SUPFAM" id="SSF53474">
    <property type="entry name" value="alpha/beta-Hydrolases"/>
    <property type="match status" value="1"/>
</dbReference>
<feature type="non-terminal residue" evidence="2">
    <location>
        <position position="1"/>
    </location>
</feature>
<dbReference type="STRING" id="1121937.GCA_000423125_00369"/>
<dbReference type="GO" id="GO:0003824">
    <property type="term" value="F:catalytic activity"/>
    <property type="evidence" value="ECO:0007669"/>
    <property type="project" value="InterPro"/>
</dbReference>
<name>A0A3C1KL82_9GAMM</name>
<evidence type="ECO:0000313" key="2">
    <source>
        <dbReference type="EMBL" id="HAN27472.1"/>
    </source>
</evidence>
<dbReference type="PANTHER" id="PTHR43689">
    <property type="entry name" value="HYDROLASE"/>
    <property type="match status" value="1"/>
</dbReference>
<dbReference type="EMBL" id="DMND01000099">
    <property type="protein sequence ID" value="HAN27472.1"/>
    <property type="molecule type" value="Genomic_DNA"/>
</dbReference>
<dbReference type="Pfam" id="PF00561">
    <property type="entry name" value="Abhydrolase_1"/>
    <property type="match status" value="1"/>
</dbReference>
<dbReference type="InterPro" id="IPR000639">
    <property type="entry name" value="Epox_hydrolase-like"/>
</dbReference>